<keyword evidence="2" id="KW-0472">Membrane</keyword>
<dbReference type="Pfam" id="PF09851">
    <property type="entry name" value="SHOCT"/>
    <property type="match status" value="1"/>
</dbReference>
<keyword evidence="2" id="KW-1133">Transmembrane helix</keyword>
<proteinExistence type="predicted"/>
<feature type="domain" description="SHOCT" evidence="3">
    <location>
        <begin position="75"/>
        <end position="102"/>
    </location>
</feature>
<dbReference type="AlphaFoldDB" id="A0A1H0ZKT6"/>
<evidence type="ECO:0000313" key="5">
    <source>
        <dbReference type="Proteomes" id="UP000198848"/>
    </source>
</evidence>
<dbReference type="STRING" id="1095778.SAMN04489842_0329"/>
<name>A0A1H0ZKT6_NATTX</name>
<feature type="transmembrane region" description="Helical" evidence="2">
    <location>
        <begin position="12"/>
        <end position="45"/>
    </location>
</feature>
<dbReference type="RefSeq" id="WP_090379590.1">
    <property type="nucleotide sequence ID" value="NZ_FNLC01000001.1"/>
</dbReference>
<dbReference type="InterPro" id="IPR018649">
    <property type="entry name" value="SHOCT"/>
</dbReference>
<feature type="compositionally biased region" description="Basic and acidic residues" evidence="1">
    <location>
        <begin position="122"/>
        <end position="146"/>
    </location>
</feature>
<gene>
    <name evidence="4" type="ORF">SAMN04489842_0329</name>
</gene>
<sequence>MTTARPNARISVPAAIVIVAVLATFVALAAIETSIAIIVAIFALIFGGEILEQLTPLLETEVDEEEASTVEDHQDALERLRTRYADGELSDAEFERRLEVLLETETVDDVEQFLASSADTAGGDREATAADGRSRERERTFDTDLE</sequence>
<evidence type="ECO:0000256" key="2">
    <source>
        <dbReference type="SAM" id="Phobius"/>
    </source>
</evidence>
<dbReference type="OrthoDB" id="178074at2157"/>
<keyword evidence="2" id="KW-0812">Transmembrane</keyword>
<evidence type="ECO:0000259" key="3">
    <source>
        <dbReference type="Pfam" id="PF09851"/>
    </source>
</evidence>
<reference evidence="5" key="1">
    <citation type="submission" date="2016-10" db="EMBL/GenBank/DDBJ databases">
        <authorList>
            <person name="Varghese N."/>
            <person name="Submissions S."/>
        </authorList>
    </citation>
    <scope>NUCLEOTIDE SEQUENCE [LARGE SCALE GENOMIC DNA]</scope>
    <source>
        <strain evidence="5">DSM 24767</strain>
    </source>
</reference>
<keyword evidence="5" id="KW-1185">Reference proteome</keyword>
<dbReference type="Proteomes" id="UP000198848">
    <property type="component" value="Unassembled WGS sequence"/>
</dbReference>
<protein>
    <recommendedName>
        <fullName evidence="3">SHOCT domain-containing protein</fullName>
    </recommendedName>
</protein>
<evidence type="ECO:0000313" key="4">
    <source>
        <dbReference type="EMBL" id="SDQ27957.1"/>
    </source>
</evidence>
<feature type="region of interest" description="Disordered" evidence="1">
    <location>
        <begin position="118"/>
        <end position="146"/>
    </location>
</feature>
<accession>A0A1H0ZKT6</accession>
<dbReference type="EMBL" id="FNLC01000001">
    <property type="protein sequence ID" value="SDQ27957.1"/>
    <property type="molecule type" value="Genomic_DNA"/>
</dbReference>
<evidence type="ECO:0000256" key="1">
    <source>
        <dbReference type="SAM" id="MobiDB-lite"/>
    </source>
</evidence>
<organism evidence="4 5">
    <name type="scientific">Natronobacterium texcoconense</name>
    <dbReference type="NCBI Taxonomy" id="1095778"/>
    <lineage>
        <taxon>Archaea</taxon>
        <taxon>Methanobacteriati</taxon>
        <taxon>Methanobacteriota</taxon>
        <taxon>Stenosarchaea group</taxon>
        <taxon>Halobacteria</taxon>
        <taxon>Halobacteriales</taxon>
        <taxon>Natrialbaceae</taxon>
        <taxon>Natronobacterium</taxon>
    </lineage>
</organism>